<dbReference type="InterPro" id="IPR052708">
    <property type="entry name" value="PxpC"/>
</dbReference>
<keyword evidence="3" id="KW-0067">ATP-binding</keyword>
<reference evidence="6 7" key="1">
    <citation type="submission" date="2019-07" db="EMBL/GenBank/DDBJ databases">
        <authorList>
            <person name="Duangmal K."/>
            <person name="Teo W.F.A."/>
        </authorList>
    </citation>
    <scope>NUCLEOTIDE SEQUENCE [LARGE SCALE GENOMIC DNA]</scope>
    <source>
        <strain evidence="6 7">TBRC 6029</strain>
    </source>
</reference>
<evidence type="ECO:0000256" key="4">
    <source>
        <dbReference type="SAM" id="MobiDB-lite"/>
    </source>
</evidence>
<evidence type="ECO:0000256" key="1">
    <source>
        <dbReference type="ARBA" id="ARBA00022741"/>
    </source>
</evidence>
<dbReference type="OrthoDB" id="9768696at2"/>
<dbReference type="SMART" id="SM00797">
    <property type="entry name" value="AHS2"/>
    <property type="match status" value="1"/>
</dbReference>
<accession>A0A558CVK4</accession>
<dbReference type="Gene3D" id="2.40.100.10">
    <property type="entry name" value="Cyclophilin-like"/>
    <property type="match status" value="1"/>
</dbReference>
<evidence type="ECO:0000313" key="6">
    <source>
        <dbReference type="EMBL" id="TVT52807.1"/>
    </source>
</evidence>
<dbReference type="GO" id="GO:0005524">
    <property type="term" value="F:ATP binding"/>
    <property type="evidence" value="ECO:0007669"/>
    <property type="project" value="UniProtKB-KW"/>
</dbReference>
<dbReference type="InterPro" id="IPR029000">
    <property type="entry name" value="Cyclophilin-like_dom_sf"/>
</dbReference>
<feature type="region of interest" description="Disordered" evidence="4">
    <location>
        <begin position="150"/>
        <end position="175"/>
    </location>
</feature>
<dbReference type="PANTHER" id="PTHR43309:SF3">
    <property type="entry name" value="5-OXOPROLINASE SUBUNIT C"/>
    <property type="match status" value="1"/>
</dbReference>
<dbReference type="InterPro" id="IPR003778">
    <property type="entry name" value="CT_A_B"/>
</dbReference>
<evidence type="ECO:0000313" key="7">
    <source>
        <dbReference type="Proteomes" id="UP000320011"/>
    </source>
</evidence>
<name>A0A558CVK4_9PSEU</name>
<feature type="domain" description="Carboxyltransferase" evidence="5">
    <location>
        <begin position="35"/>
        <end position="306"/>
    </location>
</feature>
<reference evidence="6 7" key="2">
    <citation type="submission" date="2019-08" db="EMBL/GenBank/DDBJ databases">
        <title>Amycolatopsis acidicola sp. nov., isolated from peat swamp forest soil.</title>
        <authorList>
            <person name="Srisuk N."/>
        </authorList>
    </citation>
    <scope>NUCLEOTIDE SEQUENCE [LARGE SCALE GENOMIC DNA]</scope>
    <source>
        <strain evidence="6 7">TBRC 6029</strain>
    </source>
</reference>
<dbReference type="GO" id="GO:0016740">
    <property type="term" value="F:transferase activity"/>
    <property type="evidence" value="ECO:0007669"/>
    <property type="project" value="UniProtKB-KW"/>
</dbReference>
<organism evidence="6 7">
    <name type="scientific">Amycolatopsis rhizosphaerae</name>
    <dbReference type="NCBI Taxonomy" id="2053003"/>
    <lineage>
        <taxon>Bacteria</taxon>
        <taxon>Bacillati</taxon>
        <taxon>Actinomycetota</taxon>
        <taxon>Actinomycetes</taxon>
        <taxon>Pseudonocardiales</taxon>
        <taxon>Pseudonocardiaceae</taxon>
        <taxon>Amycolatopsis</taxon>
    </lineage>
</organism>
<keyword evidence="2" id="KW-0378">Hydrolase</keyword>
<evidence type="ECO:0000256" key="2">
    <source>
        <dbReference type="ARBA" id="ARBA00022801"/>
    </source>
</evidence>
<sequence length="306" mass="31695">MPESWSSEKCVPGLTILQPGPLATVQDLGRPGFAGIGLPRSGAADRGSLRFANRLLGNEEDTAGVEVTGGGFSARACGDLTIAVTGAPCPVTIDGTVRTMNSPLDLPAGSTLCLGPPEAGIRTYLAVAGGISTPPVLGSRATDLLSDLGPGPLRSGTELTVGPPSTAPPPRLSTPLAVPDTGTLTLRVIPGPRHEWFEETALKTLLNEPYTVTSEISRIGIRLDGTALPRVERGEMRGEGMVPGALQVPPSGRPTLFLADHPVISAYPVIAVVVSSDVDAAAQARPGQKLRFALMTPERDIRTSVH</sequence>
<keyword evidence="1" id="KW-0547">Nucleotide-binding</keyword>
<dbReference type="RefSeq" id="WP_144587632.1">
    <property type="nucleotide sequence ID" value="NZ_VJWX01000096.1"/>
</dbReference>
<comment type="caution">
    <text evidence="6">The sequence shown here is derived from an EMBL/GenBank/DDBJ whole genome shotgun (WGS) entry which is preliminary data.</text>
</comment>
<keyword evidence="7" id="KW-1185">Reference proteome</keyword>
<evidence type="ECO:0000256" key="3">
    <source>
        <dbReference type="ARBA" id="ARBA00022840"/>
    </source>
</evidence>
<dbReference type="Proteomes" id="UP000320011">
    <property type="component" value="Unassembled WGS sequence"/>
</dbReference>
<protein>
    <submittedName>
        <fullName evidence="6">Biotin-dependent carboxyltransferase family protein</fullName>
    </submittedName>
</protein>
<evidence type="ECO:0000259" key="5">
    <source>
        <dbReference type="SMART" id="SM00797"/>
    </source>
</evidence>
<dbReference type="NCBIfam" id="TIGR00724">
    <property type="entry name" value="urea_amlyse_rel"/>
    <property type="match status" value="1"/>
</dbReference>
<keyword evidence="6" id="KW-0808">Transferase</keyword>
<dbReference type="AlphaFoldDB" id="A0A558CVK4"/>
<dbReference type="PANTHER" id="PTHR43309">
    <property type="entry name" value="5-OXOPROLINASE SUBUNIT C"/>
    <property type="match status" value="1"/>
</dbReference>
<gene>
    <name evidence="6" type="ORF">FNH05_12455</name>
</gene>
<dbReference type="SUPFAM" id="SSF50891">
    <property type="entry name" value="Cyclophilin-like"/>
    <property type="match status" value="1"/>
</dbReference>
<proteinExistence type="predicted"/>
<dbReference type="Pfam" id="PF02626">
    <property type="entry name" value="CT_A_B"/>
    <property type="match status" value="1"/>
</dbReference>
<dbReference type="GO" id="GO:0016787">
    <property type="term" value="F:hydrolase activity"/>
    <property type="evidence" value="ECO:0007669"/>
    <property type="project" value="UniProtKB-KW"/>
</dbReference>
<dbReference type="EMBL" id="VJWX01000096">
    <property type="protein sequence ID" value="TVT52807.1"/>
    <property type="molecule type" value="Genomic_DNA"/>
</dbReference>